<name>A0A0J7K968_LASNI</name>
<keyword evidence="1" id="KW-0695">RNA-directed DNA polymerase</keyword>
<reference evidence="1 2" key="1">
    <citation type="submission" date="2015-04" db="EMBL/GenBank/DDBJ databases">
        <title>Lasius niger genome sequencing.</title>
        <authorList>
            <person name="Konorov E.A."/>
            <person name="Nikitin M.A."/>
            <person name="Kirill M.V."/>
            <person name="Chang P."/>
        </authorList>
    </citation>
    <scope>NUCLEOTIDE SEQUENCE [LARGE SCALE GENOMIC DNA]</scope>
    <source>
        <tissue evidence="1">Whole</tissue>
    </source>
</reference>
<dbReference type="OrthoDB" id="8058917at2759"/>
<gene>
    <name evidence="1" type="ORF">RF55_14022</name>
</gene>
<evidence type="ECO:0000313" key="2">
    <source>
        <dbReference type="Proteomes" id="UP000036403"/>
    </source>
</evidence>
<dbReference type="PaxDb" id="67767-A0A0J7K968"/>
<dbReference type="EMBL" id="LBMM01011378">
    <property type="protein sequence ID" value="KMQ86877.1"/>
    <property type="molecule type" value="Genomic_DNA"/>
</dbReference>
<dbReference type="Proteomes" id="UP000036403">
    <property type="component" value="Unassembled WGS sequence"/>
</dbReference>
<keyword evidence="1" id="KW-0808">Transferase</keyword>
<keyword evidence="2" id="KW-1185">Reference proteome</keyword>
<dbReference type="GO" id="GO:0003964">
    <property type="term" value="F:RNA-directed DNA polymerase activity"/>
    <property type="evidence" value="ECO:0007669"/>
    <property type="project" value="UniProtKB-KW"/>
</dbReference>
<sequence length="107" mass="11914">MEELPGRRTVEAVLPCLGEWLDRAHGGVGYRMTQILTGHGCFGEYLGRIGRKESRKCHHCDHQWDDAQHTLADCPAWMDERADLVAAVGRNLTLPMVVSAIVGSEEK</sequence>
<protein>
    <submittedName>
        <fullName evidence="1">Reverse transcriptase</fullName>
    </submittedName>
</protein>
<organism evidence="1 2">
    <name type="scientific">Lasius niger</name>
    <name type="common">Black garden ant</name>
    <dbReference type="NCBI Taxonomy" id="67767"/>
    <lineage>
        <taxon>Eukaryota</taxon>
        <taxon>Metazoa</taxon>
        <taxon>Ecdysozoa</taxon>
        <taxon>Arthropoda</taxon>
        <taxon>Hexapoda</taxon>
        <taxon>Insecta</taxon>
        <taxon>Pterygota</taxon>
        <taxon>Neoptera</taxon>
        <taxon>Endopterygota</taxon>
        <taxon>Hymenoptera</taxon>
        <taxon>Apocrita</taxon>
        <taxon>Aculeata</taxon>
        <taxon>Formicoidea</taxon>
        <taxon>Formicidae</taxon>
        <taxon>Formicinae</taxon>
        <taxon>Lasius</taxon>
        <taxon>Lasius</taxon>
    </lineage>
</organism>
<evidence type="ECO:0000313" key="1">
    <source>
        <dbReference type="EMBL" id="KMQ86877.1"/>
    </source>
</evidence>
<accession>A0A0J7K968</accession>
<comment type="caution">
    <text evidence="1">The sequence shown here is derived from an EMBL/GenBank/DDBJ whole genome shotgun (WGS) entry which is preliminary data.</text>
</comment>
<dbReference type="AlphaFoldDB" id="A0A0J7K968"/>
<proteinExistence type="predicted"/>
<keyword evidence="1" id="KW-0548">Nucleotidyltransferase</keyword>